<dbReference type="GO" id="GO:0006281">
    <property type="term" value="P:DNA repair"/>
    <property type="evidence" value="ECO:0007669"/>
    <property type="project" value="TreeGrafter"/>
</dbReference>
<proteinExistence type="predicted"/>
<dbReference type="Gene3D" id="3.40.50.10810">
    <property type="entry name" value="Tandem AAA-ATPase domain"/>
    <property type="match status" value="1"/>
</dbReference>
<evidence type="ECO:0000256" key="1">
    <source>
        <dbReference type="ARBA" id="ARBA00022741"/>
    </source>
</evidence>
<dbReference type="InterPro" id="IPR049730">
    <property type="entry name" value="SNF2/RAD54-like_C"/>
</dbReference>
<dbReference type="GO" id="GO:0008094">
    <property type="term" value="F:ATP-dependent activity, acting on DNA"/>
    <property type="evidence" value="ECO:0007669"/>
    <property type="project" value="TreeGrafter"/>
</dbReference>
<dbReference type="OrthoDB" id="448448at2759"/>
<evidence type="ECO:0000259" key="5">
    <source>
        <dbReference type="PROSITE" id="PS51192"/>
    </source>
</evidence>
<dbReference type="GO" id="GO:0004386">
    <property type="term" value="F:helicase activity"/>
    <property type="evidence" value="ECO:0007669"/>
    <property type="project" value="UniProtKB-KW"/>
</dbReference>
<dbReference type="InterPro" id="IPR050628">
    <property type="entry name" value="SNF2_RAD54_helicase_TF"/>
</dbReference>
<organism evidence="7 8">
    <name type="scientific">Hypocrea atroviridis (strain ATCC 20476 / IMI 206040)</name>
    <name type="common">Trichoderma atroviride</name>
    <dbReference type="NCBI Taxonomy" id="452589"/>
    <lineage>
        <taxon>Eukaryota</taxon>
        <taxon>Fungi</taxon>
        <taxon>Dikarya</taxon>
        <taxon>Ascomycota</taxon>
        <taxon>Pezizomycotina</taxon>
        <taxon>Sordariomycetes</taxon>
        <taxon>Hypocreomycetidae</taxon>
        <taxon>Hypocreales</taxon>
        <taxon>Hypocreaceae</taxon>
        <taxon>Trichoderma</taxon>
    </lineage>
</organism>
<evidence type="ECO:0000259" key="6">
    <source>
        <dbReference type="PROSITE" id="PS51194"/>
    </source>
</evidence>
<dbReference type="Pfam" id="PF00271">
    <property type="entry name" value="Helicase_C"/>
    <property type="match status" value="1"/>
</dbReference>
<keyword evidence="8" id="KW-1185">Reference proteome</keyword>
<reference evidence="7 8" key="1">
    <citation type="journal article" date="2011" name="Genome Biol.">
        <title>Comparative genome sequence analysis underscores mycoparasitism as the ancestral life style of Trichoderma.</title>
        <authorList>
            <person name="Kubicek C.P."/>
            <person name="Herrera-Estrella A."/>
            <person name="Seidl-Seiboth V."/>
            <person name="Martinez D.A."/>
            <person name="Druzhinina I.S."/>
            <person name="Thon M."/>
            <person name="Zeilinger S."/>
            <person name="Casas-Flores S."/>
            <person name="Horwitz B.A."/>
            <person name="Mukherjee P.K."/>
            <person name="Mukherjee M."/>
            <person name="Kredics L."/>
            <person name="Alcaraz L.D."/>
            <person name="Aerts A."/>
            <person name="Antal Z."/>
            <person name="Atanasova L."/>
            <person name="Cervantes-Badillo M.G."/>
            <person name="Challacombe J."/>
            <person name="Chertkov O."/>
            <person name="McCluskey K."/>
            <person name="Coulpier F."/>
            <person name="Deshpande N."/>
            <person name="von Doehren H."/>
            <person name="Ebbole D.J."/>
            <person name="Esquivel-Naranjo E.U."/>
            <person name="Fekete E."/>
            <person name="Flipphi M."/>
            <person name="Glaser F."/>
            <person name="Gomez-Rodriguez E.Y."/>
            <person name="Gruber S."/>
            <person name="Han C."/>
            <person name="Henrissat B."/>
            <person name="Hermosa R."/>
            <person name="Hernandez-Onate M."/>
            <person name="Karaffa L."/>
            <person name="Kosti I."/>
            <person name="Le Crom S."/>
            <person name="Lindquist E."/>
            <person name="Lucas S."/>
            <person name="Luebeck M."/>
            <person name="Luebeck P.S."/>
            <person name="Margeot A."/>
            <person name="Metz B."/>
            <person name="Misra M."/>
            <person name="Nevalainen H."/>
            <person name="Omann M."/>
            <person name="Packer N."/>
            <person name="Perrone G."/>
            <person name="Uresti-Rivera E.E."/>
            <person name="Salamov A."/>
            <person name="Schmoll M."/>
            <person name="Seiboth B."/>
            <person name="Shapiro H."/>
            <person name="Sukno S."/>
            <person name="Tamayo-Ramos J.A."/>
            <person name="Tisch D."/>
            <person name="Wiest A."/>
            <person name="Wilkinson H.H."/>
            <person name="Zhang M."/>
            <person name="Coutinho P.M."/>
            <person name="Kenerley C.M."/>
            <person name="Monte E."/>
            <person name="Baker S.E."/>
            <person name="Grigoriev I.V."/>
        </authorList>
    </citation>
    <scope>NUCLEOTIDE SEQUENCE [LARGE SCALE GENOMIC DNA]</scope>
    <source>
        <strain evidence="8">ATCC 20476 / IMI 206040</strain>
    </source>
</reference>
<dbReference type="PANTHER" id="PTHR45626:SF17">
    <property type="entry name" value="HELICASE-LIKE TRANSCRIPTION FACTOR"/>
    <property type="match status" value="1"/>
</dbReference>
<keyword evidence="2" id="KW-0378">Hydrolase</keyword>
<dbReference type="AlphaFoldDB" id="G9P4Y5"/>
<dbReference type="SMART" id="SM00490">
    <property type="entry name" value="HELICc"/>
    <property type="match status" value="1"/>
</dbReference>
<protein>
    <recommendedName>
        <fullName evidence="9">Helicase</fullName>
    </recommendedName>
</protein>
<dbReference type="SMART" id="SM00487">
    <property type="entry name" value="DEXDc"/>
    <property type="match status" value="1"/>
</dbReference>
<evidence type="ECO:0000313" key="8">
    <source>
        <dbReference type="Proteomes" id="UP000005426"/>
    </source>
</evidence>
<dbReference type="InterPro" id="IPR027417">
    <property type="entry name" value="P-loop_NTPase"/>
</dbReference>
<feature type="domain" description="Helicase C-terminal" evidence="6">
    <location>
        <begin position="501"/>
        <end position="651"/>
    </location>
</feature>
<comment type="caution">
    <text evidence="7">The sequence shown here is derived from an EMBL/GenBank/DDBJ whole genome shotgun (WGS) entry which is preliminary data.</text>
</comment>
<feature type="non-terminal residue" evidence="7">
    <location>
        <position position="1"/>
    </location>
</feature>
<name>G9P4Y5_HYPAI</name>
<dbReference type="CDD" id="cd18008">
    <property type="entry name" value="DEXDc_SHPRH-like"/>
    <property type="match status" value="1"/>
</dbReference>
<dbReference type="InterPro" id="IPR001650">
    <property type="entry name" value="Helicase_C-like"/>
</dbReference>
<dbReference type="HOGENOM" id="CLU_000315_2_7_1"/>
<dbReference type="OMA" id="NSVHIME"/>
<dbReference type="InterPro" id="IPR000330">
    <property type="entry name" value="SNF2_N"/>
</dbReference>
<sequence>RIVLCGFSTDQIAIGNVLADAGFYFQHPSSLEYGSKMQYCNPHYLLRPGSQMPALETFVETNSDRRMEQKLLDESTKGRFMNLFDEAGDIDTKTTAEPSSRLKSTMKEHQISALTWMIGVEAGTIRDGFPSLWELSSDSSSNKYRHKITGSLVARPELAPGGVLADEMGLGKTLSMLALICSTLDAMETEKNESEEMLPRQSRTTLIVTPKTTIHSWQQQCESHIHQGKIKTAVCLGSDRKKSRNELQSSDIVFTTYETMRRDWAEKGPLFTHSWYRVILDEGMHHQAISESFANNLMLAHHIRTRKSQTFEAACELQAWYRWCLTGTPIHNCVDDFAALLSFIRVPLFANKKTFDFWITTPIREKSSYGLQRLSLLIKNTCLRRTKKSTELSDQLPNRREETVWVELLPRDRDLHSFFYKEAAKIASGFYRHKTENSTSNYPTSNILKLIIFLRLICNHGEKLLPPLAVGAWKAAEGNAFDWQIVQDFQQSCEIWQHSSKLSALIDNLRQEQSCSDRYNPIQPIKSVVFSSWTKMIGLTQQCLEANGFVCARIDGQLSLERRMMAMKQFNSDPRCTVMLATIGSAGEGVDFTAANNVHLLEPHWNPMIESQAVNRVHRIGQSREVRITRYITKDTIETYVQSRQQDKLKL</sequence>
<evidence type="ECO:0000313" key="7">
    <source>
        <dbReference type="EMBL" id="EHK42066.1"/>
    </source>
</evidence>
<accession>G9P4Y5</accession>
<dbReference type="PROSITE" id="PS51194">
    <property type="entry name" value="HELICASE_CTER"/>
    <property type="match status" value="1"/>
</dbReference>
<keyword evidence="4" id="KW-0067">ATP-binding</keyword>
<dbReference type="STRING" id="452589.G9P4Y5"/>
<dbReference type="GO" id="GO:0016787">
    <property type="term" value="F:hydrolase activity"/>
    <property type="evidence" value="ECO:0007669"/>
    <property type="project" value="UniProtKB-KW"/>
</dbReference>
<dbReference type="Pfam" id="PF00176">
    <property type="entry name" value="SNF2-rel_dom"/>
    <property type="match status" value="1"/>
</dbReference>
<dbReference type="PANTHER" id="PTHR45626">
    <property type="entry name" value="TRANSCRIPTION TERMINATION FACTOR 2-RELATED"/>
    <property type="match status" value="1"/>
</dbReference>
<dbReference type="Proteomes" id="UP000005426">
    <property type="component" value="Unassembled WGS sequence"/>
</dbReference>
<dbReference type="CDD" id="cd18793">
    <property type="entry name" value="SF2_C_SNF"/>
    <property type="match status" value="1"/>
</dbReference>
<dbReference type="Gene3D" id="3.40.50.300">
    <property type="entry name" value="P-loop containing nucleotide triphosphate hydrolases"/>
    <property type="match status" value="1"/>
</dbReference>
<dbReference type="InterPro" id="IPR014001">
    <property type="entry name" value="Helicase_ATP-bd"/>
</dbReference>
<dbReference type="SUPFAM" id="SSF52540">
    <property type="entry name" value="P-loop containing nucleoside triphosphate hydrolases"/>
    <property type="match status" value="2"/>
</dbReference>
<evidence type="ECO:0000256" key="3">
    <source>
        <dbReference type="ARBA" id="ARBA00022806"/>
    </source>
</evidence>
<feature type="domain" description="Helicase ATP-binding" evidence="5">
    <location>
        <begin position="153"/>
        <end position="347"/>
    </location>
</feature>
<feature type="non-terminal residue" evidence="7">
    <location>
        <position position="651"/>
    </location>
</feature>
<keyword evidence="1" id="KW-0547">Nucleotide-binding</keyword>
<keyword evidence="3" id="KW-0347">Helicase</keyword>
<dbReference type="PROSITE" id="PS51192">
    <property type="entry name" value="HELICASE_ATP_BIND_1"/>
    <property type="match status" value="1"/>
</dbReference>
<dbReference type="GO" id="GO:0005634">
    <property type="term" value="C:nucleus"/>
    <property type="evidence" value="ECO:0007669"/>
    <property type="project" value="TreeGrafter"/>
</dbReference>
<dbReference type="GO" id="GO:0005524">
    <property type="term" value="F:ATP binding"/>
    <property type="evidence" value="ECO:0007669"/>
    <property type="project" value="UniProtKB-KW"/>
</dbReference>
<evidence type="ECO:0000256" key="2">
    <source>
        <dbReference type="ARBA" id="ARBA00022801"/>
    </source>
</evidence>
<gene>
    <name evidence="7" type="ORF">TRIATDRAFT_172559</name>
</gene>
<evidence type="ECO:0008006" key="9">
    <source>
        <dbReference type="Google" id="ProtNLM"/>
    </source>
</evidence>
<dbReference type="InterPro" id="IPR038718">
    <property type="entry name" value="SNF2-like_sf"/>
</dbReference>
<dbReference type="EMBL" id="ABDG02000027">
    <property type="protein sequence ID" value="EHK42066.1"/>
    <property type="molecule type" value="Genomic_DNA"/>
</dbReference>
<dbReference type="eggNOG" id="KOG4439">
    <property type="taxonomic scope" value="Eukaryota"/>
</dbReference>
<evidence type="ECO:0000256" key="4">
    <source>
        <dbReference type="ARBA" id="ARBA00022840"/>
    </source>
</evidence>